<proteinExistence type="predicted"/>
<keyword evidence="2" id="KW-1185">Reference proteome</keyword>
<accession>A0A067TCE5</accession>
<feature type="non-terminal residue" evidence="1">
    <location>
        <position position="1"/>
    </location>
</feature>
<name>A0A067TCE5_GALM3</name>
<dbReference type="HOGENOM" id="CLU_018192_2_0_1"/>
<gene>
    <name evidence="1" type="ORF">GALMADRAFT_67271</name>
</gene>
<dbReference type="EMBL" id="KL142378">
    <property type="protein sequence ID" value="KDR76668.1"/>
    <property type="molecule type" value="Genomic_DNA"/>
</dbReference>
<dbReference type="OrthoDB" id="3021222at2759"/>
<evidence type="ECO:0000313" key="2">
    <source>
        <dbReference type="Proteomes" id="UP000027222"/>
    </source>
</evidence>
<dbReference type="AlphaFoldDB" id="A0A067TCE5"/>
<dbReference type="Proteomes" id="UP000027222">
    <property type="component" value="Unassembled WGS sequence"/>
</dbReference>
<evidence type="ECO:0008006" key="3">
    <source>
        <dbReference type="Google" id="ProtNLM"/>
    </source>
</evidence>
<organism evidence="1 2">
    <name type="scientific">Galerina marginata (strain CBS 339.88)</name>
    <dbReference type="NCBI Taxonomy" id="685588"/>
    <lineage>
        <taxon>Eukaryota</taxon>
        <taxon>Fungi</taxon>
        <taxon>Dikarya</taxon>
        <taxon>Basidiomycota</taxon>
        <taxon>Agaricomycotina</taxon>
        <taxon>Agaricomycetes</taxon>
        <taxon>Agaricomycetidae</taxon>
        <taxon>Agaricales</taxon>
        <taxon>Agaricineae</taxon>
        <taxon>Strophariaceae</taxon>
        <taxon>Galerina</taxon>
    </lineage>
</organism>
<protein>
    <recommendedName>
        <fullName evidence="3">JmjC domain-containing protein</fullName>
    </recommendedName>
</protein>
<evidence type="ECO:0000313" key="1">
    <source>
        <dbReference type="EMBL" id="KDR76668.1"/>
    </source>
</evidence>
<sequence>ESFLQEVVASYVDGKPLHLVNPQRSAFLPISATEFKAQPIRDVLKIFSRQNIVVYGLPQEEKVEFNETAFYDLVPSLDDDIDIQVTDLSIEPIKGNYRARLKVGTARQLLAAHRQDGGKILNALNFPGVVLTHPDLPLSSDVVSWNATRSRKMSQGETYPIPDMRWYLAATHGAAHMWHIDTNGTGTFIESEGVKCWIVAFRKDDSEAFFSDTNCFLPPFDVTTVNKEKWRLEAIILSPGSHFQMRPNTIHSVITINGTICRGGHLFCFSTMQQTAAGLIHSFVAELFITNTDHSATKTVLRRMAELCHLVFVRGRLHDNPRVLAHIPNLNDMEGVLNFLSLCNLVILANVLDGRTYQGWGQEDEKRTKKHLHDIKAYDRNAIPFEEREKYRHARGMCLHMLLWFGARYEATFHDPTGKDVPIDVLCDLVFAYLVQQGRALLLYKQKAEKHKITGYPGRTSKLLSVQLDAVFGIDERLKKGWISSALDQDTTKYSNLLWSGRKDLYFKKTSTANERMGQLFSYCDMKPTLPHFSFGIQCQWIHIA</sequence>
<reference evidence="2" key="1">
    <citation type="journal article" date="2014" name="Proc. Natl. Acad. Sci. U.S.A.">
        <title>Extensive sampling of basidiomycete genomes demonstrates inadequacy of the white-rot/brown-rot paradigm for wood decay fungi.</title>
        <authorList>
            <person name="Riley R."/>
            <person name="Salamov A.A."/>
            <person name="Brown D.W."/>
            <person name="Nagy L.G."/>
            <person name="Floudas D."/>
            <person name="Held B.W."/>
            <person name="Levasseur A."/>
            <person name="Lombard V."/>
            <person name="Morin E."/>
            <person name="Otillar R."/>
            <person name="Lindquist E.A."/>
            <person name="Sun H."/>
            <person name="LaButti K.M."/>
            <person name="Schmutz J."/>
            <person name="Jabbour D."/>
            <person name="Luo H."/>
            <person name="Baker S.E."/>
            <person name="Pisabarro A.G."/>
            <person name="Walton J.D."/>
            <person name="Blanchette R.A."/>
            <person name="Henrissat B."/>
            <person name="Martin F."/>
            <person name="Cullen D."/>
            <person name="Hibbett D.S."/>
            <person name="Grigoriev I.V."/>
        </authorList>
    </citation>
    <scope>NUCLEOTIDE SEQUENCE [LARGE SCALE GENOMIC DNA]</scope>
    <source>
        <strain evidence="2">CBS 339.88</strain>
    </source>
</reference>